<evidence type="ECO:0000313" key="1">
    <source>
        <dbReference type="EMBL" id="MCI61240.1"/>
    </source>
</evidence>
<keyword evidence="2" id="KW-1185">Reference proteome</keyword>
<sequence>MNEEVRTLKVYGKSTNACYKVEVRENDLEKASVNSEYGWKREPTKNHLNHKNN</sequence>
<comment type="caution">
    <text evidence="1">The sequence shown here is derived from an EMBL/GenBank/DDBJ whole genome shotgun (WGS) entry which is preliminary data.</text>
</comment>
<evidence type="ECO:0000313" key="2">
    <source>
        <dbReference type="Proteomes" id="UP000265520"/>
    </source>
</evidence>
<protein>
    <submittedName>
        <fullName evidence="1">Uncharacterized protein</fullName>
    </submittedName>
</protein>
<accession>A0A392TM77</accession>
<dbReference type="EMBL" id="LXQA010596032">
    <property type="protein sequence ID" value="MCI61240.1"/>
    <property type="molecule type" value="Genomic_DNA"/>
</dbReference>
<feature type="non-terminal residue" evidence="1">
    <location>
        <position position="53"/>
    </location>
</feature>
<name>A0A392TM77_9FABA</name>
<proteinExistence type="predicted"/>
<dbReference type="AlphaFoldDB" id="A0A392TM77"/>
<dbReference type="Proteomes" id="UP000265520">
    <property type="component" value="Unassembled WGS sequence"/>
</dbReference>
<reference evidence="1 2" key="1">
    <citation type="journal article" date="2018" name="Front. Plant Sci.">
        <title>Red Clover (Trifolium pratense) and Zigzag Clover (T. medium) - A Picture of Genomic Similarities and Differences.</title>
        <authorList>
            <person name="Dluhosova J."/>
            <person name="Istvanek J."/>
            <person name="Nedelnik J."/>
            <person name="Repkova J."/>
        </authorList>
    </citation>
    <scope>NUCLEOTIDE SEQUENCE [LARGE SCALE GENOMIC DNA]</scope>
    <source>
        <strain evidence="2">cv. 10/8</strain>
        <tissue evidence="1">Leaf</tissue>
    </source>
</reference>
<organism evidence="1 2">
    <name type="scientific">Trifolium medium</name>
    <dbReference type="NCBI Taxonomy" id="97028"/>
    <lineage>
        <taxon>Eukaryota</taxon>
        <taxon>Viridiplantae</taxon>
        <taxon>Streptophyta</taxon>
        <taxon>Embryophyta</taxon>
        <taxon>Tracheophyta</taxon>
        <taxon>Spermatophyta</taxon>
        <taxon>Magnoliopsida</taxon>
        <taxon>eudicotyledons</taxon>
        <taxon>Gunneridae</taxon>
        <taxon>Pentapetalae</taxon>
        <taxon>rosids</taxon>
        <taxon>fabids</taxon>
        <taxon>Fabales</taxon>
        <taxon>Fabaceae</taxon>
        <taxon>Papilionoideae</taxon>
        <taxon>50 kb inversion clade</taxon>
        <taxon>NPAAA clade</taxon>
        <taxon>Hologalegina</taxon>
        <taxon>IRL clade</taxon>
        <taxon>Trifolieae</taxon>
        <taxon>Trifolium</taxon>
    </lineage>
</organism>